<keyword evidence="2" id="KW-0812">Transmembrane</keyword>
<evidence type="ECO:0000256" key="1">
    <source>
        <dbReference type="SAM" id="MobiDB-lite"/>
    </source>
</evidence>
<dbReference type="AlphaFoldDB" id="A0A9N9S540"/>
<protein>
    <submittedName>
        <fullName evidence="3">Uncharacterized protein</fullName>
    </submittedName>
</protein>
<feature type="transmembrane region" description="Helical" evidence="2">
    <location>
        <begin position="6"/>
        <end position="36"/>
    </location>
</feature>
<reference evidence="3" key="2">
    <citation type="submission" date="2022-10" db="EMBL/GenBank/DDBJ databases">
        <authorList>
            <consortium name="ENA_rothamsted_submissions"/>
            <consortium name="culmorum"/>
            <person name="King R."/>
        </authorList>
    </citation>
    <scope>NUCLEOTIDE SEQUENCE</scope>
</reference>
<keyword evidence="2" id="KW-0472">Membrane</keyword>
<dbReference type="Proteomes" id="UP001153620">
    <property type="component" value="Chromosome 4"/>
</dbReference>
<dbReference type="EMBL" id="OU895880">
    <property type="protein sequence ID" value="CAG9810211.1"/>
    <property type="molecule type" value="Genomic_DNA"/>
</dbReference>
<gene>
    <name evidence="3" type="ORF">CHIRRI_LOCUS13028</name>
</gene>
<feature type="compositionally biased region" description="Pro residues" evidence="1">
    <location>
        <begin position="78"/>
        <end position="95"/>
    </location>
</feature>
<evidence type="ECO:0000313" key="3">
    <source>
        <dbReference type="EMBL" id="CAG9810211.1"/>
    </source>
</evidence>
<feature type="compositionally biased region" description="Polar residues" evidence="1">
    <location>
        <begin position="96"/>
        <end position="112"/>
    </location>
</feature>
<feature type="region of interest" description="Disordered" evidence="1">
    <location>
        <begin position="62"/>
        <end position="121"/>
    </location>
</feature>
<evidence type="ECO:0000313" key="4">
    <source>
        <dbReference type="Proteomes" id="UP001153620"/>
    </source>
</evidence>
<proteinExistence type="predicted"/>
<evidence type="ECO:0000256" key="2">
    <source>
        <dbReference type="SAM" id="Phobius"/>
    </source>
</evidence>
<accession>A0A9N9S540</accession>
<sequence>MLDGTDLFWIILGVTVSLIIFFCCCIGCIIVCIALCEDDNDDKTEETTQKSSKTVDFSSSEVGWAVPGQSGGIYPPASSIPPYPPMSAPSPPPYPTLNQTQAPYPAANSRTPSPMPYLPYPVENVNEKRKVTEDIDGIRVFGTS</sequence>
<name>A0A9N9S540_9DIPT</name>
<keyword evidence="2" id="KW-1133">Transmembrane helix</keyword>
<keyword evidence="4" id="KW-1185">Reference proteome</keyword>
<reference evidence="3" key="1">
    <citation type="submission" date="2022-01" db="EMBL/GenBank/DDBJ databases">
        <authorList>
            <person name="King R."/>
        </authorList>
    </citation>
    <scope>NUCLEOTIDE SEQUENCE</scope>
</reference>
<organism evidence="3 4">
    <name type="scientific">Chironomus riparius</name>
    <dbReference type="NCBI Taxonomy" id="315576"/>
    <lineage>
        <taxon>Eukaryota</taxon>
        <taxon>Metazoa</taxon>
        <taxon>Ecdysozoa</taxon>
        <taxon>Arthropoda</taxon>
        <taxon>Hexapoda</taxon>
        <taxon>Insecta</taxon>
        <taxon>Pterygota</taxon>
        <taxon>Neoptera</taxon>
        <taxon>Endopterygota</taxon>
        <taxon>Diptera</taxon>
        <taxon>Nematocera</taxon>
        <taxon>Chironomoidea</taxon>
        <taxon>Chironomidae</taxon>
        <taxon>Chironominae</taxon>
        <taxon>Chironomus</taxon>
    </lineage>
</organism>